<feature type="signal peptide" evidence="4">
    <location>
        <begin position="1"/>
        <end position="27"/>
    </location>
</feature>
<evidence type="ECO:0000313" key="5">
    <source>
        <dbReference type="EMBL" id="KDR07466.1"/>
    </source>
</evidence>
<dbReference type="Gene3D" id="3.80.10.10">
    <property type="entry name" value="Ribonuclease Inhibitor"/>
    <property type="match status" value="1"/>
</dbReference>
<proteinExistence type="predicted"/>
<reference evidence="5 6" key="1">
    <citation type="journal article" date="2014" name="Nat. Commun.">
        <title>Molecular traces of alternative social organization in a termite genome.</title>
        <authorList>
            <person name="Terrapon N."/>
            <person name="Li C."/>
            <person name="Robertson H.M."/>
            <person name="Ji L."/>
            <person name="Meng X."/>
            <person name="Booth W."/>
            <person name="Chen Z."/>
            <person name="Childers C.P."/>
            <person name="Glastad K.M."/>
            <person name="Gokhale K."/>
            <person name="Gowin J."/>
            <person name="Gronenberg W."/>
            <person name="Hermansen R.A."/>
            <person name="Hu H."/>
            <person name="Hunt B.G."/>
            <person name="Huylmans A.K."/>
            <person name="Khalil S.M."/>
            <person name="Mitchell R.D."/>
            <person name="Munoz-Torres M.C."/>
            <person name="Mustard J.A."/>
            <person name="Pan H."/>
            <person name="Reese J.T."/>
            <person name="Scharf M.E."/>
            <person name="Sun F."/>
            <person name="Vogel H."/>
            <person name="Xiao J."/>
            <person name="Yang W."/>
            <person name="Yang Z."/>
            <person name="Yang Z."/>
            <person name="Zhou J."/>
            <person name="Zhu J."/>
            <person name="Brent C.S."/>
            <person name="Elsik C.G."/>
            <person name="Goodisman M.A."/>
            <person name="Liberles D.A."/>
            <person name="Roe R.M."/>
            <person name="Vargo E.L."/>
            <person name="Vilcinskas A."/>
            <person name="Wang J."/>
            <person name="Bornberg-Bauer E."/>
            <person name="Korb J."/>
            <person name="Zhang G."/>
            <person name="Liebig J."/>
        </authorList>
    </citation>
    <scope>NUCLEOTIDE SEQUENCE [LARGE SCALE GENOMIC DNA]</scope>
    <source>
        <tissue evidence="5">Whole organism</tissue>
    </source>
</reference>
<dbReference type="PANTHER" id="PTHR24366:SF96">
    <property type="entry name" value="LEUCINE RICH REPEAT CONTAINING 53"/>
    <property type="match status" value="1"/>
</dbReference>
<dbReference type="AlphaFoldDB" id="A0A067QGY4"/>
<dbReference type="InterPro" id="IPR003591">
    <property type="entry name" value="Leu-rich_rpt_typical-subtyp"/>
</dbReference>
<keyword evidence="4" id="KW-0732">Signal</keyword>
<dbReference type="SMART" id="SM00369">
    <property type="entry name" value="LRR_TYP"/>
    <property type="match status" value="4"/>
</dbReference>
<keyword evidence="6" id="KW-1185">Reference proteome</keyword>
<evidence type="ECO:0000256" key="2">
    <source>
        <dbReference type="ARBA" id="ARBA00022737"/>
    </source>
</evidence>
<dbReference type="PANTHER" id="PTHR24366">
    <property type="entry name" value="IG(IMMUNOGLOBULIN) AND LRR(LEUCINE RICH REPEAT) DOMAINS"/>
    <property type="match status" value="1"/>
</dbReference>
<evidence type="ECO:0000256" key="3">
    <source>
        <dbReference type="SAM" id="Phobius"/>
    </source>
</evidence>
<sequence>MDFRLSLCTALMLRTVSLVSTTRTCVAENGKLNVNNTNFTNLRDYYCSGEYKNLHTIHLVNNNLSFLEATAFHEVSWLKHLLIIQNPLEYLDPSLFFNLKELVSLDLSHNKLKSLTNERLFSSQSKLKFLRLSYNEIISLDSRVLMPLRSLEELSLSNNPFSCDCSLIRNTVKWCKERNLTTGAKCQNGPLWTELRYENCPYYREEESTKLTCILAGAGVVIVIIVAVSVDVLVHRSRKSSRRDGINGYNGTRAYSLATEDFSYEIIPDTHQRPPHFTGTLSCNKTDPVALQEYAEVIIKPSELQDTETFSSVAAAAADDSAPYAEPLRHWTKDASATYAEPYQQTAAKKGRVAERFL</sequence>
<evidence type="ECO:0000256" key="1">
    <source>
        <dbReference type="ARBA" id="ARBA00022614"/>
    </source>
</evidence>
<dbReference type="EMBL" id="KK853462">
    <property type="protein sequence ID" value="KDR07466.1"/>
    <property type="molecule type" value="Genomic_DNA"/>
</dbReference>
<dbReference type="eggNOG" id="KOG4237">
    <property type="taxonomic scope" value="Eukaryota"/>
</dbReference>
<feature type="transmembrane region" description="Helical" evidence="3">
    <location>
        <begin position="214"/>
        <end position="234"/>
    </location>
</feature>
<keyword evidence="3" id="KW-0472">Membrane</keyword>
<dbReference type="InterPro" id="IPR032675">
    <property type="entry name" value="LRR_dom_sf"/>
</dbReference>
<dbReference type="SUPFAM" id="SSF52058">
    <property type="entry name" value="L domain-like"/>
    <property type="match status" value="1"/>
</dbReference>
<protein>
    <submittedName>
        <fullName evidence="5">Leucine-rich repeat-containing protein 70</fullName>
    </submittedName>
</protein>
<dbReference type="Proteomes" id="UP000027135">
    <property type="component" value="Unassembled WGS sequence"/>
</dbReference>
<evidence type="ECO:0000256" key="4">
    <source>
        <dbReference type="SAM" id="SignalP"/>
    </source>
</evidence>
<dbReference type="PRINTS" id="PR00019">
    <property type="entry name" value="LEURICHRPT"/>
</dbReference>
<keyword evidence="2" id="KW-0677">Repeat</keyword>
<dbReference type="STRING" id="136037.A0A067QGY4"/>
<accession>A0A067QGY4</accession>
<dbReference type="InterPro" id="IPR001611">
    <property type="entry name" value="Leu-rich_rpt"/>
</dbReference>
<dbReference type="Pfam" id="PF13855">
    <property type="entry name" value="LRR_8"/>
    <property type="match status" value="2"/>
</dbReference>
<name>A0A067QGY4_ZOONE</name>
<evidence type="ECO:0000313" key="6">
    <source>
        <dbReference type="Proteomes" id="UP000027135"/>
    </source>
</evidence>
<keyword evidence="3" id="KW-1133">Transmembrane helix</keyword>
<keyword evidence="1" id="KW-0433">Leucine-rich repeat</keyword>
<feature type="chain" id="PRO_5001644040" evidence="4">
    <location>
        <begin position="28"/>
        <end position="358"/>
    </location>
</feature>
<dbReference type="PROSITE" id="PS51450">
    <property type="entry name" value="LRR"/>
    <property type="match status" value="1"/>
</dbReference>
<organism evidence="5 6">
    <name type="scientific">Zootermopsis nevadensis</name>
    <name type="common">Dampwood termite</name>
    <dbReference type="NCBI Taxonomy" id="136037"/>
    <lineage>
        <taxon>Eukaryota</taxon>
        <taxon>Metazoa</taxon>
        <taxon>Ecdysozoa</taxon>
        <taxon>Arthropoda</taxon>
        <taxon>Hexapoda</taxon>
        <taxon>Insecta</taxon>
        <taxon>Pterygota</taxon>
        <taxon>Neoptera</taxon>
        <taxon>Polyneoptera</taxon>
        <taxon>Dictyoptera</taxon>
        <taxon>Blattodea</taxon>
        <taxon>Blattoidea</taxon>
        <taxon>Termitoidae</taxon>
        <taxon>Termopsidae</taxon>
        <taxon>Zootermopsis</taxon>
    </lineage>
</organism>
<gene>
    <name evidence="5" type="ORF">L798_03085</name>
</gene>
<keyword evidence="3" id="KW-0812">Transmembrane</keyword>
<dbReference type="InParanoid" id="A0A067QGY4"/>